<feature type="domain" description="Peptidase M16 C-terminal" evidence="2">
    <location>
        <begin position="182"/>
        <end position="358"/>
    </location>
</feature>
<dbReference type="Pfam" id="PF05193">
    <property type="entry name" value="Peptidase_M16_C"/>
    <property type="match status" value="1"/>
</dbReference>
<dbReference type="SUPFAM" id="SSF63411">
    <property type="entry name" value="LuxS/MPP-like metallohydrolase"/>
    <property type="match status" value="2"/>
</dbReference>
<dbReference type="InterPro" id="IPR011765">
    <property type="entry name" value="Pept_M16_N"/>
</dbReference>
<dbReference type="GO" id="GO:0046872">
    <property type="term" value="F:metal ion binding"/>
    <property type="evidence" value="ECO:0007669"/>
    <property type="project" value="InterPro"/>
</dbReference>
<dbReference type="InterPro" id="IPR050361">
    <property type="entry name" value="MPP/UQCRC_Complex"/>
</dbReference>
<evidence type="ECO:0000313" key="3">
    <source>
        <dbReference type="EMBL" id="HIU35223.1"/>
    </source>
</evidence>
<name>A0A9D1IDT7_9FIRM</name>
<accession>A0A9D1IDT7</accession>
<proteinExistence type="predicted"/>
<reference evidence="3" key="1">
    <citation type="submission" date="2020-10" db="EMBL/GenBank/DDBJ databases">
        <authorList>
            <person name="Gilroy R."/>
        </authorList>
    </citation>
    <scope>NUCLEOTIDE SEQUENCE</scope>
    <source>
        <strain evidence="3">ChiGjej1B1-19959</strain>
    </source>
</reference>
<dbReference type="PANTHER" id="PTHR11851:SF134">
    <property type="entry name" value="ZINC-DEPENDENT PROTEASE"/>
    <property type="match status" value="1"/>
</dbReference>
<dbReference type="InterPro" id="IPR011249">
    <property type="entry name" value="Metalloenz_LuxS/M16"/>
</dbReference>
<sequence length="424" mass="47858">MREIRSERLGESYFEFHHPSGLKILVYPKPGYKAAYAVFGTRYGSIDTQFRQKGDAAFTAVPEGIAHFLEHKLFESEELDAFQRYAETGASANAYTSFDKTCYLFSCTGDFKASLEILLDFVTHPYFTAETVQKEQGIIGQEIRMCRDEPDWEALFLLLRAMYKNHPVRIDIAGTEESISHITADLLYKCYRTFYNLSNMVLCVAGGVRPEDVLAVADRLLKKQAPVEIERKCFDEPDEVAAAYAEERLAVASPIFSLGFKQHIDSPERPLREILLWRVVHEAVCGRTTPFYNALLEEGLLNTSFDWEYFCGYGYAASIFTGETPDPKAVERRLVARIETLQKDGIAPDDFERIRKKLYGRAVMAFNDIDSIANALVSAEFCGEGLFDEAETLGTLTLAEANDLLRTKLDTARRSLAVILPGEE</sequence>
<evidence type="ECO:0000259" key="1">
    <source>
        <dbReference type="Pfam" id="PF00675"/>
    </source>
</evidence>
<dbReference type="PANTHER" id="PTHR11851">
    <property type="entry name" value="METALLOPROTEASE"/>
    <property type="match status" value="1"/>
</dbReference>
<reference evidence="3" key="2">
    <citation type="journal article" date="2021" name="PeerJ">
        <title>Extensive microbial diversity within the chicken gut microbiome revealed by metagenomics and culture.</title>
        <authorList>
            <person name="Gilroy R."/>
            <person name="Ravi A."/>
            <person name="Getino M."/>
            <person name="Pursley I."/>
            <person name="Horton D.L."/>
            <person name="Alikhan N.F."/>
            <person name="Baker D."/>
            <person name="Gharbi K."/>
            <person name="Hall N."/>
            <person name="Watson M."/>
            <person name="Adriaenssens E.M."/>
            <person name="Foster-Nyarko E."/>
            <person name="Jarju S."/>
            <person name="Secka A."/>
            <person name="Antonio M."/>
            <person name="Oren A."/>
            <person name="Chaudhuri R.R."/>
            <person name="La Ragione R."/>
            <person name="Hildebrand F."/>
            <person name="Pallen M.J."/>
        </authorList>
    </citation>
    <scope>NUCLEOTIDE SEQUENCE</scope>
    <source>
        <strain evidence="3">ChiGjej1B1-19959</strain>
    </source>
</reference>
<dbReference type="EMBL" id="DVMW01000011">
    <property type="protein sequence ID" value="HIU35223.1"/>
    <property type="molecule type" value="Genomic_DNA"/>
</dbReference>
<organism evidence="3 4">
    <name type="scientific">Candidatus Fimenecus excrementigallinarum</name>
    <dbReference type="NCBI Taxonomy" id="2840816"/>
    <lineage>
        <taxon>Bacteria</taxon>
        <taxon>Bacillati</taxon>
        <taxon>Bacillota</taxon>
        <taxon>Clostridia</taxon>
        <taxon>Candidatus Fimenecus</taxon>
    </lineage>
</organism>
<evidence type="ECO:0000259" key="2">
    <source>
        <dbReference type="Pfam" id="PF05193"/>
    </source>
</evidence>
<dbReference type="AlphaFoldDB" id="A0A9D1IDT7"/>
<evidence type="ECO:0000313" key="4">
    <source>
        <dbReference type="Proteomes" id="UP000824071"/>
    </source>
</evidence>
<dbReference type="Pfam" id="PF00675">
    <property type="entry name" value="Peptidase_M16"/>
    <property type="match status" value="1"/>
</dbReference>
<dbReference type="NCBIfam" id="NF047421">
    <property type="entry name" value="YfmH_fam"/>
    <property type="match status" value="1"/>
</dbReference>
<dbReference type="InterPro" id="IPR007863">
    <property type="entry name" value="Peptidase_M16_C"/>
</dbReference>
<comment type="caution">
    <text evidence="3">The sequence shown here is derived from an EMBL/GenBank/DDBJ whole genome shotgun (WGS) entry which is preliminary data.</text>
</comment>
<protein>
    <submittedName>
        <fullName evidence="3">Insulinase family protein</fullName>
    </submittedName>
</protein>
<dbReference type="Gene3D" id="3.30.830.10">
    <property type="entry name" value="Metalloenzyme, LuxS/M16 peptidase-like"/>
    <property type="match status" value="2"/>
</dbReference>
<dbReference type="Proteomes" id="UP000824071">
    <property type="component" value="Unassembled WGS sequence"/>
</dbReference>
<gene>
    <name evidence="3" type="ORF">IAC53_01265</name>
</gene>
<feature type="domain" description="Peptidase M16 N-terminal" evidence="1">
    <location>
        <begin position="63"/>
        <end position="175"/>
    </location>
</feature>